<dbReference type="InterPro" id="IPR036390">
    <property type="entry name" value="WH_DNA-bd_sf"/>
</dbReference>
<gene>
    <name evidence="3" type="ORF">AC482_01830</name>
</gene>
<keyword evidence="1" id="KW-0175">Coiled coil</keyword>
<dbReference type="GO" id="GO:0003700">
    <property type="term" value="F:DNA-binding transcription factor activity"/>
    <property type="evidence" value="ECO:0007669"/>
    <property type="project" value="InterPro"/>
</dbReference>
<proteinExistence type="predicted"/>
<dbReference type="Proteomes" id="UP000037210">
    <property type="component" value="Unassembled WGS sequence"/>
</dbReference>
<organism evidence="3 4">
    <name type="scientific">miscellaneous Crenarchaeota group-15 archaeon DG-45</name>
    <dbReference type="NCBI Taxonomy" id="1685127"/>
    <lineage>
        <taxon>Archaea</taxon>
        <taxon>Candidatus Bathyarchaeota</taxon>
        <taxon>MCG-15</taxon>
    </lineage>
</organism>
<dbReference type="CDD" id="cd00090">
    <property type="entry name" value="HTH_ARSR"/>
    <property type="match status" value="1"/>
</dbReference>
<sequence length="142" mass="17291">MRRALLKLMLVEDGRVLWEMPLQARQWNRDTLKREFDEMDDEMERFEDLFNALANEGRMRMMRALFRDMERPKAFTELMNELDMNPKIVSDSTKRLRRTGFIEKDDEGKYRPTRTGEAQFLMMSVALRRMLDFLNEIWEEKE</sequence>
<accession>A0A0M0BSD1</accession>
<dbReference type="InterPro" id="IPR001845">
    <property type="entry name" value="HTH_ArsR_DNA-bd_dom"/>
</dbReference>
<feature type="coiled-coil region" evidence="1">
    <location>
        <begin position="29"/>
        <end position="56"/>
    </location>
</feature>
<dbReference type="Gene3D" id="1.10.10.10">
    <property type="entry name" value="Winged helix-like DNA-binding domain superfamily/Winged helix DNA-binding domain"/>
    <property type="match status" value="1"/>
</dbReference>
<evidence type="ECO:0000256" key="1">
    <source>
        <dbReference type="SAM" id="Coils"/>
    </source>
</evidence>
<dbReference type="EMBL" id="LFWZ01000012">
    <property type="protein sequence ID" value="KON31141.1"/>
    <property type="molecule type" value="Genomic_DNA"/>
</dbReference>
<dbReference type="Pfam" id="PF01022">
    <property type="entry name" value="HTH_5"/>
    <property type="match status" value="1"/>
</dbReference>
<evidence type="ECO:0000313" key="4">
    <source>
        <dbReference type="Proteomes" id="UP000037210"/>
    </source>
</evidence>
<feature type="domain" description="HTH arsR-type" evidence="2">
    <location>
        <begin position="38"/>
        <end position="135"/>
    </location>
</feature>
<dbReference type="InterPro" id="IPR036388">
    <property type="entry name" value="WH-like_DNA-bd_sf"/>
</dbReference>
<evidence type="ECO:0000313" key="3">
    <source>
        <dbReference type="EMBL" id="KON31141.1"/>
    </source>
</evidence>
<reference evidence="3 4" key="1">
    <citation type="submission" date="2015-06" db="EMBL/GenBank/DDBJ databases">
        <title>New insights into the roles of widespread benthic archaea in carbon and nitrogen cycling.</title>
        <authorList>
            <person name="Lazar C.S."/>
            <person name="Baker B.J."/>
            <person name="Seitz K.W."/>
            <person name="Hyde A.S."/>
            <person name="Dick G.J."/>
            <person name="Hinrichs K.-U."/>
            <person name="Teske A.P."/>
        </authorList>
    </citation>
    <scope>NUCLEOTIDE SEQUENCE [LARGE SCALE GENOMIC DNA]</scope>
    <source>
        <strain evidence="3">DG-45</strain>
    </source>
</reference>
<name>A0A0M0BSD1_9ARCH</name>
<protein>
    <recommendedName>
        <fullName evidence="2">HTH arsR-type domain-containing protein</fullName>
    </recommendedName>
</protein>
<comment type="caution">
    <text evidence="3">The sequence shown here is derived from an EMBL/GenBank/DDBJ whole genome shotgun (WGS) entry which is preliminary data.</text>
</comment>
<dbReference type="SUPFAM" id="SSF46785">
    <property type="entry name" value="Winged helix' DNA-binding domain"/>
    <property type="match status" value="1"/>
</dbReference>
<dbReference type="AlphaFoldDB" id="A0A0M0BSD1"/>
<dbReference type="PROSITE" id="PS50987">
    <property type="entry name" value="HTH_ARSR_2"/>
    <property type="match status" value="1"/>
</dbReference>
<dbReference type="InterPro" id="IPR011991">
    <property type="entry name" value="ArsR-like_HTH"/>
</dbReference>
<evidence type="ECO:0000259" key="2">
    <source>
        <dbReference type="PROSITE" id="PS50987"/>
    </source>
</evidence>